<gene>
    <name evidence="3" type="ORF">BgAZ_108050</name>
</gene>
<keyword evidence="4" id="KW-1185">Reference proteome</keyword>
<evidence type="ECO:0008006" key="5">
    <source>
        <dbReference type="Google" id="ProtNLM"/>
    </source>
</evidence>
<dbReference type="Proteomes" id="UP001230268">
    <property type="component" value="Unassembled WGS sequence"/>
</dbReference>
<evidence type="ECO:0000313" key="4">
    <source>
        <dbReference type="Proteomes" id="UP001230268"/>
    </source>
</evidence>
<dbReference type="EMBL" id="JAVEPI010000001">
    <property type="protein sequence ID" value="KAK1444899.1"/>
    <property type="molecule type" value="Genomic_DNA"/>
</dbReference>
<feature type="transmembrane region" description="Helical" evidence="2">
    <location>
        <begin position="95"/>
        <end position="112"/>
    </location>
</feature>
<keyword evidence="2" id="KW-0812">Transmembrane</keyword>
<organism evidence="3 4">
    <name type="scientific">Babesia gibsoni</name>
    <dbReference type="NCBI Taxonomy" id="33632"/>
    <lineage>
        <taxon>Eukaryota</taxon>
        <taxon>Sar</taxon>
        <taxon>Alveolata</taxon>
        <taxon>Apicomplexa</taxon>
        <taxon>Aconoidasida</taxon>
        <taxon>Piroplasmida</taxon>
        <taxon>Babesiidae</taxon>
        <taxon>Babesia</taxon>
    </lineage>
</organism>
<sequence length="144" mass="16415">MAAFARKITFKNDRFSKQVAGSNGAARKPGTRRSTSFYVLCFLLVVLVVSGVFEMLVMPRRVSWHSAQRAFSSERARQAGRLWDTLVPERNWSPLTPQFWVLLVATVSLYSYNRRGSNQDSGVIDAEEQKRKDALSRMENKRGL</sequence>
<proteinExistence type="predicted"/>
<reference evidence="3" key="1">
    <citation type="submission" date="2023-08" db="EMBL/GenBank/DDBJ databases">
        <title>Draft sequence of the Babesia gibsoni genome.</title>
        <authorList>
            <person name="Yamagishi J.Y."/>
            <person name="Xuan X.X."/>
        </authorList>
    </citation>
    <scope>NUCLEOTIDE SEQUENCE</scope>
    <source>
        <strain evidence="3">Azabu</strain>
    </source>
</reference>
<evidence type="ECO:0000256" key="2">
    <source>
        <dbReference type="SAM" id="Phobius"/>
    </source>
</evidence>
<evidence type="ECO:0000313" key="3">
    <source>
        <dbReference type="EMBL" id="KAK1444899.1"/>
    </source>
</evidence>
<keyword evidence="2" id="KW-0472">Membrane</keyword>
<accession>A0AAD8UWE5</accession>
<name>A0AAD8UWE5_BABGI</name>
<keyword evidence="2" id="KW-1133">Transmembrane helix</keyword>
<protein>
    <recommendedName>
        <fullName evidence="5">Transmembrane protein</fullName>
    </recommendedName>
</protein>
<dbReference type="AlphaFoldDB" id="A0AAD8UWE5"/>
<feature type="region of interest" description="Disordered" evidence="1">
    <location>
        <begin position="118"/>
        <end position="144"/>
    </location>
</feature>
<feature type="compositionally biased region" description="Basic and acidic residues" evidence="1">
    <location>
        <begin position="127"/>
        <end position="144"/>
    </location>
</feature>
<feature type="transmembrane region" description="Helical" evidence="2">
    <location>
        <begin position="37"/>
        <end position="57"/>
    </location>
</feature>
<comment type="caution">
    <text evidence="3">The sequence shown here is derived from an EMBL/GenBank/DDBJ whole genome shotgun (WGS) entry which is preliminary data.</text>
</comment>
<evidence type="ECO:0000256" key="1">
    <source>
        <dbReference type="SAM" id="MobiDB-lite"/>
    </source>
</evidence>